<dbReference type="Proteomes" id="UP001237780">
    <property type="component" value="Unassembled WGS sequence"/>
</dbReference>
<proteinExistence type="predicted"/>
<organism evidence="1 2">
    <name type="scientific">Phyllobacterium ifriqiyense</name>
    <dbReference type="NCBI Taxonomy" id="314238"/>
    <lineage>
        <taxon>Bacteria</taxon>
        <taxon>Pseudomonadati</taxon>
        <taxon>Pseudomonadota</taxon>
        <taxon>Alphaproteobacteria</taxon>
        <taxon>Hyphomicrobiales</taxon>
        <taxon>Phyllobacteriaceae</taxon>
        <taxon>Phyllobacterium</taxon>
    </lineage>
</organism>
<keyword evidence="2" id="KW-1185">Reference proteome</keyword>
<name>A0ABU0S5Z1_9HYPH</name>
<evidence type="ECO:0000313" key="2">
    <source>
        <dbReference type="Proteomes" id="UP001237780"/>
    </source>
</evidence>
<dbReference type="EMBL" id="JAUSZT010000002">
    <property type="protein sequence ID" value="MDQ0996168.1"/>
    <property type="molecule type" value="Genomic_DNA"/>
</dbReference>
<reference evidence="1 2" key="1">
    <citation type="submission" date="2023-07" db="EMBL/GenBank/DDBJ databases">
        <title>Comparative genomics of wheat-associated soil bacteria to identify genetic determinants of phenazine resistance.</title>
        <authorList>
            <person name="Mouncey N."/>
        </authorList>
    </citation>
    <scope>NUCLEOTIDE SEQUENCE [LARGE SCALE GENOMIC DNA]</scope>
    <source>
        <strain evidence="1 2">W4I11</strain>
    </source>
</reference>
<protein>
    <submittedName>
        <fullName evidence="1">Uncharacterized protein</fullName>
    </submittedName>
</protein>
<sequence length="42" mass="4407">MVYSSFEGDSAAAPAVWLGRPAAASLLFELKVGGCIWTVYTA</sequence>
<evidence type="ECO:0000313" key="1">
    <source>
        <dbReference type="EMBL" id="MDQ0996168.1"/>
    </source>
</evidence>
<gene>
    <name evidence="1" type="ORF">QFZ34_001345</name>
</gene>
<comment type="caution">
    <text evidence="1">The sequence shown here is derived from an EMBL/GenBank/DDBJ whole genome shotgun (WGS) entry which is preliminary data.</text>
</comment>
<dbReference type="RefSeq" id="WP_307278337.1">
    <property type="nucleotide sequence ID" value="NZ_JAUSZT010000002.1"/>
</dbReference>
<accession>A0ABU0S5Z1</accession>